<dbReference type="Proteomes" id="UP001500936">
    <property type="component" value="Unassembled WGS sequence"/>
</dbReference>
<proteinExistence type="predicted"/>
<gene>
    <name evidence="1" type="ORF">GCM10023187_38410</name>
</gene>
<dbReference type="RefSeq" id="WP_345269546.1">
    <property type="nucleotide sequence ID" value="NZ_BAABHB010000008.1"/>
</dbReference>
<sequence length="91" mass="10429">MNTTTYKPIDPGFYEEIKSAVAQRKLVRMEYLTDLHEYIRADALLKRIYTEDDAEYIELASGATIRLDKIVSIDGKLSPDYPGYENFACSL</sequence>
<evidence type="ECO:0000313" key="2">
    <source>
        <dbReference type="Proteomes" id="UP001500936"/>
    </source>
</evidence>
<comment type="caution">
    <text evidence="1">The sequence shown here is derived from an EMBL/GenBank/DDBJ whole genome shotgun (WGS) entry which is preliminary data.</text>
</comment>
<evidence type="ECO:0000313" key="1">
    <source>
        <dbReference type="EMBL" id="GAA4411926.1"/>
    </source>
</evidence>
<keyword evidence="2" id="KW-1185">Reference proteome</keyword>
<protein>
    <submittedName>
        <fullName evidence="1">Uncharacterized protein</fullName>
    </submittedName>
</protein>
<accession>A0ABP8KPJ4</accession>
<dbReference type="EMBL" id="BAABHB010000008">
    <property type="protein sequence ID" value="GAA4411926.1"/>
    <property type="molecule type" value="Genomic_DNA"/>
</dbReference>
<name>A0ABP8KPJ4_9BACT</name>
<reference evidence="2" key="1">
    <citation type="journal article" date="2019" name="Int. J. Syst. Evol. Microbiol.">
        <title>The Global Catalogue of Microorganisms (GCM) 10K type strain sequencing project: providing services to taxonomists for standard genome sequencing and annotation.</title>
        <authorList>
            <consortium name="The Broad Institute Genomics Platform"/>
            <consortium name="The Broad Institute Genome Sequencing Center for Infectious Disease"/>
            <person name="Wu L."/>
            <person name="Ma J."/>
        </authorList>
    </citation>
    <scope>NUCLEOTIDE SEQUENCE [LARGE SCALE GENOMIC DNA]</scope>
    <source>
        <strain evidence="2">JCM 17925</strain>
    </source>
</reference>
<organism evidence="1 2">
    <name type="scientific">Nibrella viscosa</name>
    <dbReference type="NCBI Taxonomy" id="1084524"/>
    <lineage>
        <taxon>Bacteria</taxon>
        <taxon>Pseudomonadati</taxon>
        <taxon>Bacteroidota</taxon>
        <taxon>Cytophagia</taxon>
        <taxon>Cytophagales</taxon>
        <taxon>Spirosomataceae</taxon>
        <taxon>Nibrella</taxon>
    </lineage>
</organism>